<accession>A0A431VT38</accession>
<evidence type="ECO:0000256" key="5">
    <source>
        <dbReference type="ARBA" id="ARBA00023235"/>
    </source>
</evidence>
<keyword evidence="4 9" id="KW-0067">ATP-binding</keyword>
<dbReference type="InterPro" id="IPR000212">
    <property type="entry name" value="DNA_helicase_UvrD/REP"/>
</dbReference>
<evidence type="ECO:0000256" key="6">
    <source>
        <dbReference type="ARBA" id="ARBA00034617"/>
    </source>
</evidence>
<dbReference type="PROSITE" id="PS51198">
    <property type="entry name" value="UVRD_HELICASE_ATP_BIND"/>
    <property type="match status" value="1"/>
</dbReference>
<comment type="catalytic activity">
    <reaction evidence="6">
        <text>Couples ATP hydrolysis with the unwinding of duplex DNA by translocating in the 3'-5' direction.</text>
        <dbReference type="EC" id="5.6.2.4"/>
    </reaction>
</comment>
<gene>
    <name evidence="11" type="ORF">EJ104_08470</name>
</gene>
<name>A0A431VT38_9DEIO</name>
<feature type="binding site" evidence="9">
    <location>
        <begin position="39"/>
        <end position="46"/>
    </location>
    <ligand>
        <name>ATP</name>
        <dbReference type="ChEBI" id="CHEBI:30616"/>
    </ligand>
</feature>
<dbReference type="Pfam" id="PF13361">
    <property type="entry name" value="UvrD_C"/>
    <property type="match status" value="1"/>
</dbReference>
<evidence type="ECO:0000256" key="8">
    <source>
        <dbReference type="ARBA" id="ARBA00048988"/>
    </source>
</evidence>
<dbReference type="GO" id="GO:0005524">
    <property type="term" value="F:ATP binding"/>
    <property type="evidence" value="ECO:0007669"/>
    <property type="project" value="UniProtKB-UniRule"/>
</dbReference>
<dbReference type="PANTHER" id="PTHR11070">
    <property type="entry name" value="UVRD / RECB / PCRA DNA HELICASE FAMILY MEMBER"/>
    <property type="match status" value="1"/>
</dbReference>
<evidence type="ECO:0000259" key="10">
    <source>
        <dbReference type="PROSITE" id="PS51198"/>
    </source>
</evidence>
<reference evidence="11 12" key="1">
    <citation type="submission" date="2018-12" db="EMBL/GenBank/DDBJ databases">
        <title>Deinococcus radiophilus ATCC 27603 genome sequencing and assembly.</title>
        <authorList>
            <person name="Maclea K.S."/>
            <person name="Maynard C.R."/>
        </authorList>
    </citation>
    <scope>NUCLEOTIDE SEQUENCE [LARGE SCALE GENOMIC DNA]</scope>
    <source>
        <strain evidence="11 12">ATCC 27603</strain>
    </source>
</reference>
<keyword evidence="2 9" id="KW-0378">Hydrolase</keyword>
<evidence type="ECO:0000313" key="12">
    <source>
        <dbReference type="Proteomes" id="UP000277766"/>
    </source>
</evidence>
<protein>
    <recommendedName>
        <fullName evidence="7">DNA 3'-5' helicase</fullName>
        <ecNumber evidence="7">5.6.2.4</ecNumber>
    </recommendedName>
</protein>
<dbReference type="PANTHER" id="PTHR11070:SF2">
    <property type="entry name" value="ATP-DEPENDENT DNA HELICASE SRS2"/>
    <property type="match status" value="1"/>
</dbReference>
<keyword evidence="12" id="KW-1185">Reference proteome</keyword>
<dbReference type="Pfam" id="PF00580">
    <property type="entry name" value="UvrD-helicase"/>
    <property type="match status" value="1"/>
</dbReference>
<evidence type="ECO:0000256" key="3">
    <source>
        <dbReference type="ARBA" id="ARBA00022806"/>
    </source>
</evidence>
<evidence type="ECO:0000256" key="7">
    <source>
        <dbReference type="ARBA" id="ARBA00034808"/>
    </source>
</evidence>
<evidence type="ECO:0000256" key="1">
    <source>
        <dbReference type="ARBA" id="ARBA00022741"/>
    </source>
</evidence>
<keyword evidence="1 9" id="KW-0547">Nucleotide-binding</keyword>
<dbReference type="GO" id="GO:0043138">
    <property type="term" value="F:3'-5' DNA helicase activity"/>
    <property type="evidence" value="ECO:0007669"/>
    <property type="project" value="UniProtKB-EC"/>
</dbReference>
<dbReference type="GO" id="GO:0000725">
    <property type="term" value="P:recombinational repair"/>
    <property type="evidence" value="ECO:0007669"/>
    <property type="project" value="TreeGrafter"/>
</dbReference>
<keyword evidence="3 9" id="KW-0347">Helicase</keyword>
<dbReference type="SUPFAM" id="SSF52540">
    <property type="entry name" value="P-loop containing nucleoside triphosphate hydrolases"/>
    <property type="match status" value="1"/>
</dbReference>
<dbReference type="EC" id="5.6.2.4" evidence="7"/>
<dbReference type="InterPro" id="IPR014016">
    <property type="entry name" value="UvrD-like_ATP-bd"/>
</dbReference>
<proteinExistence type="predicted"/>
<evidence type="ECO:0000256" key="2">
    <source>
        <dbReference type="ARBA" id="ARBA00022801"/>
    </source>
</evidence>
<dbReference type="GO" id="GO:0016887">
    <property type="term" value="F:ATP hydrolysis activity"/>
    <property type="evidence" value="ECO:0007669"/>
    <property type="project" value="RHEA"/>
</dbReference>
<evidence type="ECO:0000256" key="9">
    <source>
        <dbReference type="PROSITE-ProRule" id="PRU00560"/>
    </source>
</evidence>
<dbReference type="Gene3D" id="3.40.50.300">
    <property type="entry name" value="P-loop containing nucleotide triphosphate hydrolases"/>
    <property type="match status" value="2"/>
</dbReference>
<keyword evidence="5" id="KW-0413">Isomerase</keyword>
<dbReference type="OrthoDB" id="9810135at2"/>
<dbReference type="InterPro" id="IPR014017">
    <property type="entry name" value="DNA_helicase_UvrD-like_C"/>
</dbReference>
<dbReference type="AlphaFoldDB" id="A0A431VT38"/>
<organism evidence="11 12">
    <name type="scientific">Deinococcus radiophilus</name>
    <dbReference type="NCBI Taxonomy" id="32062"/>
    <lineage>
        <taxon>Bacteria</taxon>
        <taxon>Thermotogati</taxon>
        <taxon>Deinococcota</taxon>
        <taxon>Deinococci</taxon>
        <taxon>Deinococcales</taxon>
        <taxon>Deinococcaceae</taxon>
        <taxon>Deinococcus</taxon>
    </lineage>
</organism>
<dbReference type="EMBL" id="RXPE01000016">
    <property type="protein sequence ID" value="RTR26365.1"/>
    <property type="molecule type" value="Genomic_DNA"/>
</dbReference>
<feature type="domain" description="UvrD-like helicase ATP-binding" evidence="10">
    <location>
        <begin position="18"/>
        <end position="294"/>
    </location>
</feature>
<comment type="caution">
    <text evidence="11">The sequence shown here is derived from an EMBL/GenBank/DDBJ whole genome shotgun (WGS) entry which is preliminary data.</text>
</comment>
<evidence type="ECO:0000256" key="4">
    <source>
        <dbReference type="ARBA" id="ARBA00022840"/>
    </source>
</evidence>
<sequence>MSCLPPTKAKILSTFQPSHYQQAIFDFVRSGTGDGVVRATAGAGKTTTLVEIAKQLPSDLDAVFLAFNTHTANELRARLPRHVRACTVHSLGRRSLLDRFSQLGKRDPDTRKSRLLIKESIDRLKLEFAVPSEQWLQAEKYLQELLRFSVANLTDTKVEERVAQLAVEYNLTAPADQGLEVQCHREVRQLLRRRLDVFQEHGLYDYEDMLYLPIVLKLDIPKYDFVFVDEAQDLSAVQLELVLKAVREGGRRLFVGDERQAIYGFTGADADSLARIVERTGATVLPLSVTYRCPRSHVALAQQLAPEIEAAPGAPEGKIHVIKEAWLPRWVRRGDLVICRYTAPLVSNCLALLQQQIPAVVRGMDIGRDLLEMATQLFAGGLNGWEEQLGAYRIAEEARIRRRAANEIDAERQIAVRSDLLDSLEVLTAEVVRQGHHRLANLTEYIADFFSDKGGAPVVFSTIHRAKGKEADRVFILYPDNMPAVYARTAAAARGEACVQFVALTRAKKDLIFVEQQRSEMAVVQP</sequence>
<comment type="catalytic activity">
    <reaction evidence="8">
        <text>ATP + H2O = ADP + phosphate + H(+)</text>
        <dbReference type="Rhea" id="RHEA:13065"/>
        <dbReference type="ChEBI" id="CHEBI:15377"/>
        <dbReference type="ChEBI" id="CHEBI:15378"/>
        <dbReference type="ChEBI" id="CHEBI:30616"/>
        <dbReference type="ChEBI" id="CHEBI:43474"/>
        <dbReference type="ChEBI" id="CHEBI:456216"/>
        <dbReference type="EC" id="5.6.2.4"/>
    </reaction>
</comment>
<dbReference type="InterPro" id="IPR027417">
    <property type="entry name" value="P-loop_NTPase"/>
</dbReference>
<evidence type="ECO:0000313" key="11">
    <source>
        <dbReference type="EMBL" id="RTR26365.1"/>
    </source>
</evidence>
<dbReference type="GO" id="GO:0003677">
    <property type="term" value="F:DNA binding"/>
    <property type="evidence" value="ECO:0007669"/>
    <property type="project" value="InterPro"/>
</dbReference>
<dbReference type="Proteomes" id="UP000277766">
    <property type="component" value="Unassembled WGS sequence"/>
</dbReference>